<proteinExistence type="predicted"/>
<evidence type="ECO:0000313" key="2">
    <source>
        <dbReference type="Proteomes" id="UP000193560"/>
    </source>
</evidence>
<protein>
    <recommendedName>
        <fullName evidence="3">F-box domain-containing protein</fullName>
    </recommendedName>
</protein>
<accession>A0A1X2HYH8</accession>
<sequence>MNFTDSDMQIKQYDADKALDHDGSEIELQGDGIIISARHRHPFPTEIIQLILNHVRQRDLYTWALASKQFHMIVSPMLWHAPQLPNKVSVDRFLIGVAESSRGRMMGQHIRNLDIEGDSWTDTYLLLLMPHLYHLEHFAINNNETHITNESLQHLPRHCPHLVRLRLDHHDVTPATVHAIAHHCFQLRHLILIDCPAFSIDALALLGTRPLSKLCLLFKDPYNLSATMVRTFATWDGLTHVLIGCVADRTITKQLLATTGWPSLMTFYLFDCEGVDDAALVPFLRTHPSLLRLHLGPRCQITDASLDAMARLLPALTELTLTISHHAQLPSFMAIRRLVRRSQRPLTQITLENCPPSVLDAFPLVTEYSGTMAVLEQKSLDEIRSGGGGSER</sequence>
<dbReference type="AlphaFoldDB" id="A0A1X2HYH8"/>
<reference evidence="1 2" key="1">
    <citation type="submission" date="2016-07" db="EMBL/GenBank/DDBJ databases">
        <title>Pervasive Adenine N6-methylation of Active Genes in Fungi.</title>
        <authorList>
            <consortium name="DOE Joint Genome Institute"/>
            <person name="Mondo S.J."/>
            <person name="Dannebaum R.O."/>
            <person name="Kuo R.C."/>
            <person name="Labutti K."/>
            <person name="Haridas S."/>
            <person name="Kuo A."/>
            <person name="Salamov A."/>
            <person name="Ahrendt S.R."/>
            <person name="Lipzen A."/>
            <person name="Sullivan W."/>
            <person name="Andreopoulos W.B."/>
            <person name="Clum A."/>
            <person name="Lindquist E."/>
            <person name="Daum C."/>
            <person name="Ramamoorthy G.K."/>
            <person name="Gryganskyi A."/>
            <person name="Culley D."/>
            <person name="Magnuson J.K."/>
            <person name="James T.Y."/>
            <person name="O'Malley M.A."/>
            <person name="Stajich J.E."/>
            <person name="Spatafora J.W."/>
            <person name="Visel A."/>
            <person name="Grigoriev I.V."/>
        </authorList>
    </citation>
    <scope>NUCLEOTIDE SEQUENCE [LARGE SCALE GENOMIC DNA]</scope>
    <source>
        <strain evidence="1 2">NRRL 1336</strain>
    </source>
</reference>
<name>A0A1X2HYH8_9FUNG</name>
<keyword evidence="2" id="KW-1185">Reference proteome</keyword>
<evidence type="ECO:0000313" key="1">
    <source>
        <dbReference type="EMBL" id="ORZ05204.1"/>
    </source>
</evidence>
<dbReference type="OrthoDB" id="5297217at2759"/>
<dbReference type="Proteomes" id="UP000193560">
    <property type="component" value="Unassembled WGS sequence"/>
</dbReference>
<dbReference type="SUPFAM" id="SSF52047">
    <property type="entry name" value="RNI-like"/>
    <property type="match status" value="1"/>
</dbReference>
<organism evidence="1 2">
    <name type="scientific">Absidia repens</name>
    <dbReference type="NCBI Taxonomy" id="90262"/>
    <lineage>
        <taxon>Eukaryota</taxon>
        <taxon>Fungi</taxon>
        <taxon>Fungi incertae sedis</taxon>
        <taxon>Mucoromycota</taxon>
        <taxon>Mucoromycotina</taxon>
        <taxon>Mucoromycetes</taxon>
        <taxon>Mucorales</taxon>
        <taxon>Cunninghamellaceae</taxon>
        <taxon>Absidia</taxon>
    </lineage>
</organism>
<dbReference type="PANTHER" id="PTHR13318">
    <property type="entry name" value="PARTNER OF PAIRED, ISOFORM B-RELATED"/>
    <property type="match status" value="1"/>
</dbReference>
<dbReference type="STRING" id="90262.A0A1X2HYH8"/>
<dbReference type="InterPro" id="IPR036047">
    <property type="entry name" value="F-box-like_dom_sf"/>
</dbReference>
<dbReference type="Gene3D" id="3.80.10.10">
    <property type="entry name" value="Ribonuclease Inhibitor"/>
    <property type="match status" value="1"/>
</dbReference>
<dbReference type="GO" id="GO:0031146">
    <property type="term" value="P:SCF-dependent proteasomal ubiquitin-dependent protein catabolic process"/>
    <property type="evidence" value="ECO:0007669"/>
    <property type="project" value="TreeGrafter"/>
</dbReference>
<gene>
    <name evidence="1" type="ORF">BCR42DRAFT_180987</name>
</gene>
<evidence type="ECO:0008006" key="3">
    <source>
        <dbReference type="Google" id="ProtNLM"/>
    </source>
</evidence>
<dbReference type="EMBL" id="MCGE01000045">
    <property type="protein sequence ID" value="ORZ05204.1"/>
    <property type="molecule type" value="Genomic_DNA"/>
</dbReference>
<dbReference type="SUPFAM" id="SSF81383">
    <property type="entry name" value="F-box domain"/>
    <property type="match status" value="1"/>
</dbReference>
<comment type="caution">
    <text evidence="1">The sequence shown here is derived from an EMBL/GenBank/DDBJ whole genome shotgun (WGS) entry which is preliminary data.</text>
</comment>
<dbReference type="GO" id="GO:0019005">
    <property type="term" value="C:SCF ubiquitin ligase complex"/>
    <property type="evidence" value="ECO:0007669"/>
    <property type="project" value="TreeGrafter"/>
</dbReference>
<dbReference type="InterPro" id="IPR032675">
    <property type="entry name" value="LRR_dom_sf"/>
</dbReference>